<protein>
    <recommendedName>
        <fullName evidence="5">Centrosomal protein of 19 kDa</fullName>
    </recommendedName>
</protein>
<feature type="region of interest" description="Disordered" evidence="11">
    <location>
        <begin position="568"/>
        <end position="599"/>
    </location>
</feature>
<dbReference type="GO" id="GO:0036064">
    <property type="term" value="C:ciliary basal body"/>
    <property type="evidence" value="ECO:0007669"/>
    <property type="project" value="TreeGrafter"/>
</dbReference>
<dbReference type="PANTHER" id="PTHR31539:SF1">
    <property type="entry name" value="CENTROSOMAL PROTEIN OF 19 KDA"/>
    <property type="match status" value="1"/>
</dbReference>
<feature type="region of interest" description="Disordered" evidence="11">
    <location>
        <begin position="157"/>
        <end position="388"/>
    </location>
</feature>
<feature type="compositionally biased region" description="Basic and acidic residues" evidence="11">
    <location>
        <begin position="508"/>
        <end position="518"/>
    </location>
</feature>
<evidence type="ECO:0000256" key="1">
    <source>
        <dbReference type="ARBA" id="ARBA00004114"/>
    </source>
</evidence>
<evidence type="ECO:0000256" key="10">
    <source>
        <dbReference type="ARBA" id="ARBA00023273"/>
    </source>
</evidence>
<feature type="compositionally biased region" description="Basic and acidic residues" evidence="11">
    <location>
        <begin position="235"/>
        <end position="275"/>
    </location>
</feature>
<feature type="compositionally biased region" description="Polar residues" evidence="11">
    <location>
        <begin position="374"/>
        <end position="388"/>
    </location>
</feature>
<dbReference type="GO" id="GO:0034454">
    <property type="term" value="P:microtubule anchoring at centrosome"/>
    <property type="evidence" value="ECO:0007669"/>
    <property type="project" value="TreeGrafter"/>
</dbReference>
<accession>A0AAD5UE48</accession>
<sequence length="599" mass="66037">MPVRGIRSDTIKKKNGVLDYEDIIGELSSRHWPLLNGFPHQKLVEFINIMYKHFHPDKANTATLNETQVAKAVPEKKLSTEALDTSSGASKWHSRERSGLLDYNQSSSHQFSFDTKKDLNKLSDEDLKKIKDEMNIQFEKNKIAKTSDKFEYDVKKDFGPATEPSDWDSDEDSGSKKTKLKEPTKGDSKTSTLANEMKSKKMKTRKDELDEIDSLLDSFESSAKVSSTTPNSSDTLKESSSLDKVVETKKDDHLRDAKISQQTQKDESKAVDLKSKASSIPVPTSLSSLSGLPSLNGSHLGNLPPLHGLNKVLAPLSKEKENSSPRNSIEKKEMEKSPISPKLKDEAKSETVEIPKPAEAKEKPKDISKVEQPHSINTPSDPNPVMQSKYQNAVPLSKLDKKGGLGSEIIDDISEDIEEDILINSDEDEEFSKLKVQTNKIKKDDQIPAIAKSTSSIIPISPLSPLMVKEDTPLKENSSKNEHRASLTDPSKLQISPISPKNLIPNTDKTEPAAKFDLKPVQAGQLKDKPIDLAAKKSSLLGDLPSLGGAPFTKKVTAEAIKKESNYGYEDDFGAGETDSEDIVFSDDGLPIDDANDAF</sequence>
<evidence type="ECO:0000313" key="13">
    <source>
        <dbReference type="Proteomes" id="UP001210925"/>
    </source>
</evidence>
<feature type="compositionally biased region" description="Basic and acidic residues" evidence="11">
    <location>
        <begin position="468"/>
        <end position="486"/>
    </location>
</feature>
<evidence type="ECO:0000256" key="5">
    <source>
        <dbReference type="ARBA" id="ARBA00022015"/>
    </source>
</evidence>
<keyword evidence="8" id="KW-0969">Cilium</keyword>
<name>A0AAD5UE48_9FUNG</name>
<feature type="compositionally biased region" description="Acidic residues" evidence="11">
    <location>
        <begin position="569"/>
        <end position="599"/>
    </location>
</feature>
<dbReference type="GO" id="GO:0097712">
    <property type="term" value="P:vesicle targeting, trans-Golgi to periciliary membrane compartment"/>
    <property type="evidence" value="ECO:0007669"/>
    <property type="project" value="TreeGrafter"/>
</dbReference>
<proteinExistence type="inferred from homology"/>
<keyword evidence="10" id="KW-0966">Cell projection</keyword>
<evidence type="ECO:0000256" key="6">
    <source>
        <dbReference type="ARBA" id="ARBA00022490"/>
    </source>
</evidence>
<comment type="caution">
    <text evidence="12">The sequence shown here is derived from an EMBL/GenBank/DDBJ whole genome shotgun (WGS) entry which is preliminary data.</text>
</comment>
<feature type="region of interest" description="Disordered" evidence="11">
    <location>
        <begin position="468"/>
        <end position="521"/>
    </location>
</feature>
<keyword evidence="9" id="KW-0206">Cytoskeleton</keyword>
<dbReference type="InterPro" id="IPR029412">
    <property type="entry name" value="CEP19"/>
</dbReference>
<keyword evidence="7" id="KW-0970">Cilium biogenesis/degradation</keyword>
<evidence type="ECO:0000313" key="12">
    <source>
        <dbReference type="EMBL" id="KAJ3255676.1"/>
    </source>
</evidence>
<evidence type="ECO:0000256" key="9">
    <source>
        <dbReference type="ARBA" id="ARBA00023212"/>
    </source>
</evidence>
<organism evidence="12 13">
    <name type="scientific">Boothiomyces macroporosus</name>
    <dbReference type="NCBI Taxonomy" id="261099"/>
    <lineage>
        <taxon>Eukaryota</taxon>
        <taxon>Fungi</taxon>
        <taxon>Fungi incertae sedis</taxon>
        <taxon>Chytridiomycota</taxon>
        <taxon>Chytridiomycota incertae sedis</taxon>
        <taxon>Chytridiomycetes</taxon>
        <taxon>Rhizophydiales</taxon>
        <taxon>Terramycetaceae</taxon>
        <taxon>Boothiomyces</taxon>
    </lineage>
</organism>
<dbReference type="PANTHER" id="PTHR31539">
    <property type="entry name" value="CENTROSOMAL PROTEIN OF 19K CEP19"/>
    <property type="match status" value="1"/>
</dbReference>
<evidence type="ECO:0000256" key="11">
    <source>
        <dbReference type="SAM" id="MobiDB-lite"/>
    </source>
</evidence>
<dbReference type="GO" id="GO:0000922">
    <property type="term" value="C:spindle pole"/>
    <property type="evidence" value="ECO:0007669"/>
    <property type="project" value="TreeGrafter"/>
</dbReference>
<evidence type="ECO:0000256" key="8">
    <source>
        <dbReference type="ARBA" id="ARBA00023069"/>
    </source>
</evidence>
<feature type="compositionally biased region" description="Polar residues" evidence="11">
    <location>
        <begin position="488"/>
        <end position="507"/>
    </location>
</feature>
<comment type="subcellular location">
    <subcellularLocation>
        <location evidence="2">Cytoplasm</location>
        <location evidence="2">Cytoskeleton</location>
        <location evidence="2">Cilium basal body</location>
    </subcellularLocation>
    <subcellularLocation>
        <location evidence="1">Cytoplasm</location>
        <location evidence="1">Cytoskeleton</location>
        <location evidence="1">Microtubule organizing center</location>
        <location evidence="1">Centrosome</location>
        <location evidence="1">Centriole</location>
    </subcellularLocation>
    <subcellularLocation>
        <location evidence="3">Cytoplasm</location>
        <location evidence="3">Cytoskeleton</location>
        <location evidence="3">Spindle</location>
    </subcellularLocation>
</comment>
<comment type="similarity">
    <text evidence="4">Belongs to the CEP19 family.</text>
</comment>
<dbReference type="AlphaFoldDB" id="A0AAD5UE48"/>
<evidence type="ECO:0000256" key="3">
    <source>
        <dbReference type="ARBA" id="ARBA00004186"/>
    </source>
</evidence>
<reference evidence="12" key="1">
    <citation type="submission" date="2020-05" db="EMBL/GenBank/DDBJ databases">
        <title>Phylogenomic resolution of chytrid fungi.</title>
        <authorList>
            <person name="Stajich J.E."/>
            <person name="Amses K."/>
            <person name="Simmons R."/>
            <person name="Seto K."/>
            <person name="Myers J."/>
            <person name="Bonds A."/>
            <person name="Quandt C.A."/>
            <person name="Barry K."/>
            <person name="Liu P."/>
            <person name="Grigoriev I."/>
            <person name="Longcore J.E."/>
            <person name="James T.Y."/>
        </authorList>
    </citation>
    <scope>NUCLEOTIDE SEQUENCE</scope>
    <source>
        <strain evidence="12">PLAUS21</strain>
    </source>
</reference>
<feature type="compositionally biased region" description="Polar residues" evidence="11">
    <location>
        <begin position="223"/>
        <end position="234"/>
    </location>
</feature>
<dbReference type="EMBL" id="JADGKB010000062">
    <property type="protein sequence ID" value="KAJ3255676.1"/>
    <property type="molecule type" value="Genomic_DNA"/>
</dbReference>
<dbReference type="Pfam" id="PF14933">
    <property type="entry name" value="CEP19"/>
    <property type="match status" value="1"/>
</dbReference>
<evidence type="ECO:0000256" key="4">
    <source>
        <dbReference type="ARBA" id="ARBA00009371"/>
    </source>
</evidence>
<evidence type="ECO:0000256" key="2">
    <source>
        <dbReference type="ARBA" id="ARBA00004120"/>
    </source>
</evidence>
<keyword evidence="13" id="KW-1185">Reference proteome</keyword>
<feature type="compositionally biased region" description="Basic and acidic residues" evidence="11">
    <location>
        <begin position="317"/>
        <end position="372"/>
    </location>
</feature>
<feature type="compositionally biased region" description="Low complexity" evidence="11">
    <location>
        <begin position="285"/>
        <end position="303"/>
    </location>
</feature>
<dbReference type="Proteomes" id="UP001210925">
    <property type="component" value="Unassembled WGS sequence"/>
</dbReference>
<dbReference type="GO" id="GO:0005814">
    <property type="term" value="C:centriole"/>
    <property type="evidence" value="ECO:0007669"/>
    <property type="project" value="UniProtKB-SubCell"/>
</dbReference>
<keyword evidence="6" id="KW-0963">Cytoplasm</keyword>
<evidence type="ECO:0000256" key="7">
    <source>
        <dbReference type="ARBA" id="ARBA00022794"/>
    </source>
</evidence>
<gene>
    <name evidence="12" type="ORF">HK103_006118</name>
</gene>